<protein>
    <submittedName>
        <fullName evidence="1">Uncharacterized protein</fullName>
    </submittedName>
</protein>
<name>A0A8S5UFR5_9VIRU</name>
<accession>A0A8S5UFR5</accession>
<organism evidence="1">
    <name type="scientific">Microviridae sp. ctOkR17</name>
    <dbReference type="NCBI Taxonomy" id="2824996"/>
    <lineage>
        <taxon>Viruses</taxon>
        <taxon>Monodnaviria</taxon>
        <taxon>Sangervirae</taxon>
        <taxon>Phixviricota</taxon>
        <taxon>Malgrandaviricetes</taxon>
        <taxon>Petitvirales</taxon>
        <taxon>Microviridae</taxon>
    </lineage>
</organism>
<sequence length="36" mass="4220">MHPIKDRGVRLWRYQGANALGQRPRTLLLSLALWEC</sequence>
<reference evidence="1" key="1">
    <citation type="journal article" date="2021" name="Proc. Natl. Acad. Sci. U.S.A.">
        <title>A Catalog of Tens of Thousands of Viruses from Human Metagenomes Reveals Hidden Associations with Chronic Diseases.</title>
        <authorList>
            <person name="Tisza M.J."/>
            <person name="Buck C.B."/>
        </authorList>
    </citation>
    <scope>NUCLEOTIDE SEQUENCE</scope>
    <source>
        <strain evidence="1">CtOkR17</strain>
    </source>
</reference>
<dbReference type="EMBL" id="BK016083">
    <property type="protein sequence ID" value="DAF93329.1"/>
    <property type="molecule type" value="Genomic_DNA"/>
</dbReference>
<proteinExistence type="predicted"/>
<evidence type="ECO:0000313" key="1">
    <source>
        <dbReference type="EMBL" id="DAF93329.1"/>
    </source>
</evidence>